<dbReference type="OrthoDB" id="8773615at2"/>
<protein>
    <submittedName>
        <fullName evidence="3">Uncharacterized protein</fullName>
    </submittedName>
</protein>
<name>A0A410P3X7_VELA1</name>
<dbReference type="SUPFAM" id="SSF69572">
    <property type="entry name" value="Activating enzymes of the ubiquitin-like proteins"/>
    <property type="match status" value="1"/>
</dbReference>
<keyword evidence="4" id="KW-1185">Reference proteome</keyword>
<feature type="domain" description="DUF6791" evidence="2">
    <location>
        <begin position="10"/>
        <end position="162"/>
    </location>
</feature>
<proteinExistence type="predicted"/>
<evidence type="ECO:0000313" key="3">
    <source>
        <dbReference type="EMBL" id="QAT16704.1"/>
    </source>
</evidence>
<sequence>MSHQIISRSPDLKRLRDEGYDIEVKSGYLFIKDVPYVDSDKKIARGTLVSKLTVAGDMAVPPDTHVAYFIGGSPCDANGSPLQKIINSSQKHKLDNVIEVDHTFSAKPMPDGKYKDNCDKVKKYIAMISGHAQAVDPNVTAATFPALPTTGEDKSFFNYIDSASSRAQIGAATSKLEIGGIAIVGVGGTGSYILDLVSKTPVSEIHIFDNDKFLNHNAFRTPGAPSIDELRRQPKKVFYLRDIYSRMHRHIISHDVYVDASNVDLLKPMKFVFICLDKGGIKKCIVEKLEEWGTPFIDVGMGLQLVDESLTGVLTVTASTIEQRKHIKDRISFSEDNEGNEYSQNIQIADLNALNAALAVVKWKKMCGFYKDLEKEFFCAYSVNGNTLVNEDKS</sequence>
<dbReference type="Pfam" id="PF00899">
    <property type="entry name" value="ThiF"/>
    <property type="match status" value="1"/>
</dbReference>
<dbReference type="InterPro" id="IPR000594">
    <property type="entry name" value="ThiF_NAD_FAD-bd"/>
</dbReference>
<evidence type="ECO:0000259" key="2">
    <source>
        <dbReference type="Pfam" id="PF20590"/>
    </source>
</evidence>
<dbReference type="GO" id="GO:0008641">
    <property type="term" value="F:ubiquitin-like modifier activating enzyme activity"/>
    <property type="evidence" value="ECO:0007669"/>
    <property type="project" value="InterPro"/>
</dbReference>
<reference evidence="3 4" key="1">
    <citation type="submission" date="2017-01" db="EMBL/GenBank/DDBJ databases">
        <title>First insights into the biology of 'candidatus Vampirococcus archaeovorus'.</title>
        <authorList>
            <person name="Kizina J."/>
            <person name="Jordan S."/>
            <person name="Stueber K."/>
            <person name="Reinhardt R."/>
            <person name="Harder J."/>
        </authorList>
    </citation>
    <scope>NUCLEOTIDE SEQUENCE [LARGE SCALE GENOMIC DNA]</scope>
    <source>
        <strain evidence="3 4">LiM</strain>
    </source>
</reference>
<dbReference type="Proteomes" id="UP000287243">
    <property type="component" value="Chromosome"/>
</dbReference>
<evidence type="ECO:0000313" key="4">
    <source>
        <dbReference type="Proteomes" id="UP000287243"/>
    </source>
</evidence>
<organism evidence="3 4">
    <name type="scientific">Velamenicoccus archaeovorus</name>
    <dbReference type="NCBI Taxonomy" id="1930593"/>
    <lineage>
        <taxon>Bacteria</taxon>
        <taxon>Pseudomonadati</taxon>
        <taxon>Candidatus Omnitrophota</taxon>
        <taxon>Candidatus Velamenicoccus</taxon>
    </lineage>
</organism>
<dbReference type="RefSeq" id="WP_128699342.1">
    <property type="nucleotide sequence ID" value="NZ_CP019384.1"/>
</dbReference>
<dbReference type="InterPro" id="IPR035985">
    <property type="entry name" value="Ubiquitin-activating_enz"/>
</dbReference>
<gene>
    <name evidence="3" type="ORF">BU251_02635</name>
</gene>
<dbReference type="Gene3D" id="3.40.50.720">
    <property type="entry name" value="NAD(P)-binding Rossmann-like Domain"/>
    <property type="match status" value="1"/>
</dbReference>
<dbReference type="KEGG" id="vai:BU251_02635"/>
<evidence type="ECO:0000259" key="1">
    <source>
        <dbReference type="Pfam" id="PF00899"/>
    </source>
</evidence>
<dbReference type="Pfam" id="PF20590">
    <property type="entry name" value="DUF6791"/>
    <property type="match status" value="1"/>
</dbReference>
<accession>A0A410P3X7</accession>
<dbReference type="AlphaFoldDB" id="A0A410P3X7"/>
<dbReference type="NCBIfam" id="NF004804">
    <property type="entry name" value="PRK06153.1-3"/>
    <property type="match status" value="1"/>
</dbReference>
<dbReference type="NCBIfam" id="NF004805">
    <property type="entry name" value="PRK06153.1-4"/>
    <property type="match status" value="1"/>
</dbReference>
<feature type="domain" description="THIF-type NAD/FAD binding fold" evidence="1">
    <location>
        <begin position="173"/>
        <end position="301"/>
    </location>
</feature>
<dbReference type="EMBL" id="CP019384">
    <property type="protein sequence ID" value="QAT16704.1"/>
    <property type="molecule type" value="Genomic_DNA"/>
</dbReference>
<dbReference type="InterPro" id="IPR046741">
    <property type="entry name" value="DUF6791"/>
</dbReference>